<dbReference type="OrthoDB" id="9805788at2"/>
<feature type="transmembrane region" description="Helical" evidence="10">
    <location>
        <begin position="307"/>
        <end position="324"/>
    </location>
</feature>
<dbReference type="AlphaFoldDB" id="A0A4U1D3U0"/>
<keyword evidence="5 10" id="KW-0812">Transmembrane</keyword>
<evidence type="ECO:0000256" key="8">
    <source>
        <dbReference type="ARBA" id="ARBA00023315"/>
    </source>
</evidence>
<feature type="transmembrane region" description="Helical" evidence="10">
    <location>
        <begin position="31"/>
        <end position="47"/>
    </location>
</feature>
<keyword evidence="7 9" id="KW-0472">Membrane</keyword>
<reference evidence="11 12" key="1">
    <citation type="journal article" date="2011" name="J. Microbiol.">
        <title>Bacillus kyonggiensis sp. nov., isolated from soil of a lettuce field.</title>
        <authorList>
            <person name="Dong K."/>
            <person name="Lee S."/>
        </authorList>
    </citation>
    <scope>NUCLEOTIDE SEQUENCE [LARGE SCALE GENOMIC DNA]</scope>
    <source>
        <strain evidence="11 12">NB22</strain>
    </source>
</reference>
<feature type="transmembrane region" description="Helical" evidence="10">
    <location>
        <begin position="432"/>
        <end position="449"/>
    </location>
</feature>
<accession>A0A4U1D3U0</accession>
<keyword evidence="3 9" id="KW-1003">Cell membrane</keyword>
<evidence type="ECO:0000313" key="11">
    <source>
        <dbReference type="EMBL" id="TKC17012.1"/>
    </source>
</evidence>
<keyword evidence="8 9" id="KW-0012">Acyltransferase</keyword>
<dbReference type="InterPro" id="IPR028362">
    <property type="entry name" value="AlgI"/>
</dbReference>
<gene>
    <name evidence="11" type="ORF">FA727_13215</name>
</gene>
<dbReference type="InterPro" id="IPR004299">
    <property type="entry name" value="MBOAT_fam"/>
</dbReference>
<sequence length="492" mass="57456">MLFNSFIFIFVFLPIVFCGYYILNYFKKYKWSVYWLILGSLFFYGFFEPKYLILISISILTNFGIGTFINRTVNQSTKKSLLTLGLVFNISLLGYYKYTDFFITNINNAFGTQFDLLYLILPLGLSFITFQKIAYLVDVYKGEAKEYSLSTFALFATFFPQLIAGPIVHHKEVIPQFEDSKNKKINIDNISKGIFIFLIGLTKKVAIADTVAIWANDGFANYQNLTFVESWVTSLSYTTQLYFDFSGYCDMAIGLALLFNVKLPVNFFSPYKARNIQEFWKRWHMTLNRFLTQYVYFPLGGSRNGPVRTYFNIFVVFFISGFWHGAGWTFIIWGILHGLASICVRLWGKLNIRLPYLVSWFITFQFVNIAWVYFRATSVEQANSIIVKMFHLNQSELVDLFSFPLRNLVQSAAVKIHFVPFDFYATLNNPKIIVPSLVVLLILTFFFRNSIQLLESFKYNWFAIVYCQAMLLMVLISIYIMQKNSVFLYFNF</sequence>
<proteinExistence type="inferred from homology"/>
<evidence type="ECO:0000256" key="10">
    <source>
        <dbReference type="SAM" id="Phobius"/>
    </source>
</evidence>
<feature type="transmembrane region" description="Helical" evidence="10">
    <location>
        <begin position="80"/>
        <end position="96"/>
    </location>
</feature>
<feature type="transmembrane region" description="Helical" evidence="10">
    <location>
        <begin position="6"/>
        <end position="24"/>
    </location>
</feature>
<comment type="similarity">
    <text evidence="2 9">Belongs to the membrane-bound acyltransferase family.</text>
</comment>
<evidence type="ECO:0000256" key="5">
    <source>
        <dbReference type="ARBA" id="ARBA00022692"/>
    </source>
</evidence>
<evidence type="ECO:0000256" key="4">
    <source>
        <dbReference type="ARBA" id="ARBA00022679"/>
    </source>
</evidence>
<dbReference type="InterPro" id="IPR024194">
    <property type="entry name" value="Ac/AlaTfrase_AlgI/DltB"/>
</dbReference>
<feature type="transmembrane region" description="Helical" evidence="10">
    <location>
        <begin position="354"/>
        <end position="374"/>
    </location>
</feature>
<dbReference type="EMBL" id="SWBM01000002">
    <property type="protein sequence ID" value="TKC17012.1"/>
    <property type="molecule type" value="Genomic_DNA"/>
</dbReference>
<dbReference type="GO" id="GO:0016746">
    <property type="term" value="F:acyltransferase activity"/>
    <property type="evidence" value="ECO:0007669"/>
    <property type="project" value="UniProtKB-KW"/>
</dbReference>
<dbReference type="GO" id="GO:0042121">
    <property type="term" value="P:alginic acid biosynthetic process"/>
    <property type="evidence" value="ECO:0007669"/>
    <property type="project" value="InterPro"/>
</dbReference>
<organism evidence="11 12">
    <name type="scientific">Robertmurraya kyonggiensis</name>
    <dbReference type="NCBI Taxonomy" id="1037680"/>
    <lineage>
        <taxon>Bacteria</taxon>
        <taxon>Bacillati</taxon>
        <taxon>Bacillota</taxon>
        <taxon>Bacilli</taxon>
        <taxon>Bacillales</taxon>
        <taxon>Bacillaceae</taxon>
        <taxon>Robertmurraya</taxon>
    </lineage>
</organism>
<feature type="transmembrane region" description="Helical" evidence="10">
    <location>
        <begin position="461"/>
        <end position="481"/>
    </location>
</feature>
<dbReference type="Proteomes" id="UP000307756">
    <property type="component" value="Unassembled WGS sequence"/>
</dbReference>
<dbReference type="InterPro" id="IPR051085">
    <property type="entry name" value="MB_O-acyltransferase"/>
</dbReference>
<evidence type="ECO:0000313" key="12">
    <source>
        <dbReference type="Proteomes" id="UP000307756"/>
    </source>
</evidence>
<evidence type="ECO:0000256" key="9">
    <source>
        <dbReference type="PIRNR" id="PIRNR016636"/>
    </source>
</evidence>
<comment type="caution">
    <text evidence="11">The sequence shown here is derived from an EMBL/GenBank/DDBJ whole genome shotgun (WGS) entry which is preliminary data.</text>
</comment>
<keyword evidence="12" id="KW-1185">Reference proteome</keyword>
<evidence type="ECO:0000256" key="3">
    <source>
        <dbReference type="ARBA" id="ARBA00022475"/>
    </source>
</evidence>
<evidence type="ECO:0000256" key="1">
    <source>
        <dbReference type="ARBA" id="ARBA00004651"/>
    </source>
</evidence>
<evidence type="ECO:0000256" key="7">
    <source>
        <dbReference type="ARBA" id="ARBA00023136"/>
    </source>
</evidence>
<dbReference type="Pfam" id="PF03062">
    <property type="entry name" value="MBOAT"/>
    <property type="match status" value="1"/>
</dbReference>
<name>A0A4U1D3U0_9BACI</name>
<feature type="transmembrane region" description="Helical" evidence="10">
    <location>
        <begin position="116"/>
        <end position="137"/>
    </location>
</feature>
<comment type="subcellular location">
    <subcellularLocation>
        <location evidence="1">Cell membrane</location>
        <topology evidence="1">Multi-pass membrane protein</topology>
    </subcellularLocation>
</comment>
<keyword evidence="6 10" id="KW-1133">Transmembrane helix</keyword>
<dbReference type="RefSeq" id="WP_136831503.1">
    <property type="nucleotide sequence ID" value="NZ_SWBM01000002.1"/>
</dbReference>
<protein>
    <submittedName>
        <fullName evidence="11">MBOAT family protein</fullName>
    </submittedName>
</protein>
<dbReference type="PANTHER" id="PTHR13285">
    <property type="entry name" value="ACYLTRANSFERASE"/>
    <property type="match status" value="1"/>
</dbReference>
<dbReference type="PIRSF" id="PIRSF500217">
    <property type="entry name" value="AlgI"/>
    <property type="match status" value="1"/>
</dbReference>
<dbReference type="PIRSF" id="PIRSF016636">
    <property type="entry name" value="AlgI_DltB"/>
    <property type="match status" value="1"/>
</dbReference>
<feature type="transmembrane region" description="Helical" evidence="10">
    <location>
        <begin position="245"/>
        <end position="265"/>
    </location>
</feature>
<dbReference type="PANTHER" id="PTHR13285:SF23">
    <property type="entry name" value="TEICHOIC ACID D-ALANYLTRANSFERASE"/>
    <property type="match status" value="1"/>
</dbReference>
<keyword evidence="4 9" id="KW-0808">Transferase</keyword>
<evidence type="ECO:0000256" key="2">
    <source>
        <dbReference type="ARBA" id="ARBA00010323"/>
    </source>
</evidence>
<feature type="transmembrane region" description="Helical" evidence="10">
    <location>
        <begin position="53"/>
        <end position="73"/>
    </location>
</feature>
<evidence type="ECO:0000256" key="6">
    <source>
        <dbReference type="ARBA" id="ARBA00022989"/>
    </source>
</evidence>
<dbReference type="GO" id="GO:0005886">
    <property type="term" value="C:plasma membrane"/>
    <property type="evidence" value="ECO:0007669"/>
    <property type="project" value="UniProtKB-SubCell"/>
</dbReference>